<gene>
    <name evidence="2" type="ORF">CR513_27814</name>
</gene>
<name>A0A371GIH1_MUCPR</name>
<feature type="non-terminal residue" evidence="2">
    <location>
        <position position="1"/>
    </location>
</feature>
<dbReference type="OrthoDB" id="786383at2759"/>
<sequence length="166" mass="19134">MSLQVSPTVSTSAYIDKEEDERRLKSIQQRRQEKEPTPNLGSSRWGILDVPVKIRNFNHEVALHSMFMALKVELFADSLGREPPIRMDNLRTRVTDYIQMEEMVVFRDSVRAGKPLAPYNHKEHENSGKTNRKKGRNKGSTWEPKYQVFTPSTLVGMHSKKHATPT</sequence>
<feature type="region of interest" description="Disordered" evidence="1">
    <location>
        <begin position="115"/>
        <end position="143"/>
    </location>
</feature>
<keyword evidence="3" id="KW-1185">Reference proteome</keyword>
<protein>
    <submittedName>
        <fullName evidence="2">Uncharacterized protein</fullName>
    </submittedName>
</protein>
<reference evidence="2" key="1">
    <citation type="submission" date="2018-05" db="EMBL/GenBank/DDBJ databases">
        <title>Draft genome of Mucuna pruriens seed.</title>
        <authorList>
            <person name="Nnadi N.E."/>
            <person name="Vos R."/>
            <person name="Hasami M.H."/>
            <person name="Devisetty U.K."/>
            <person name="Aguiy J.C."/>
        </authorList>
    </citation>
    <scope>NUCLEOTIDE SEQUENCE [LARGE SCALE GENOMIC DNA]</scope>
    <source>
        <strain evidence="2">JCA_2017</strain>
    </source>
</reference>
<evidence type="ECO:0000256" key="1">
    <source>
        <dbReference type="SAM" id="MobiDB-lite"/>
    </source>
</evidence>
<dbReference type="Proteomes" id="UP000257109">
    <property type="component" value="Unassembled WGS sequence"/>
</dbReference>
<dbReference type="EMBL" id="QJKJ01005426">
    <property type="protein sequence ID" value="RDX90336.1"/>
    <property type="molecule type" value="Genomic_DNA"/>
</dbReference>
<proteinExistence type="predicted"/>
<accession>A0A371GIH1</accession>
<feature type="compositionally biased region" description="Basic and acidic residues" evidence="1">
    <location>
        <begin position="20"/>
        <end position="36"/>
    </location>
</feature>
<organism evidence="2 3">
    <name type="scientific">Mucuna pruriens</name>
    <name type="common">Velvet bean</name>
    <name type="synonym">Dolichos pruriens</name>
    <dbReference type="NCBI Taxonomy" id="157652"/>
    <lineage>
        <taxon>Eukaryota</taxon>
        <taxon>Viridiplantae</taxon>
        <taxon>Streptophyta</taxon>
        <taxon>Embryophyta</taxon>
        <taxon>Tracheophyta</taxon>
        <taxon>Spermatophyta</taxon>
        <taxon>Magnoliopsida</taxon>
        <taxon>eudicotyledons</taxon>
        <taxon>Gunneridae</taxon>
        <taxon>Pentapetalae</taxon>
        <taxon>rosids</taxon>
        <taxon>fabids</taxon>
        <taxon>Fabales</taxon>
        <taxon>Fabaceae</taxon>
        <taxon>Papilionoideae</taxon>
        <taxon>50 kb inversion clade</taxon>
        <taxon>NPAAA clade</taxon>
        <taxon>indigoferoid/millettioid clade</taxon>
        <taxon>Phaseoleae</taxon>
        <taxon>Mucuna</taxon>
    </lineage>
</organism>
<dbReference type="AlphaFoldDB" id="A0A371GIH1"/>
<evidence type="ECO:0000313" key="3">
    <source>
        <dbReference type="Proteomes" id="UP000257109"/>
    </source>
</evidence>
<feature type="region of interest" description="Disordered" evidence="1">
    <location>
        <begin position="1"/>
        <end position="42"/>
    </location>
</feature>
<comment type="caution">
    <text evidence="2">The sequence shown here is derived from an EMBL/GenBank/DDBJ whole genome shotgun (WGS) entry which is preliminary data.</text>
</comment>
<evidence type="ECO:0000313" key="2">
    <source>
        <dbReference type="EMBL" id="RDX90336.1"/>
    </source>
</evidence>
<feature type="compositionally biased region" description="Polar residues" evidence="1">
    <location>
        <begin position="1"/>
        <end position="13"/>
    </location>
</feature>